<dbReference type="InterPro" id="IPR022791">
    <property type="entry name" value="L-PG_synthase/AglD"/>
</dbReference>
<keyword evidence="9" id="KW-1185">Reference proteome</keyword>
<proteinExistence type="predicted"/>
<evidence type="ECO:0000256" key="3">
    <source>
        <dbReference type="ARBA" id="ARBA00022692"/>
    </source>
</evidence>
<keyword evidence="2" id="KW-1003">Cell membrane</keyword>
<feature type="transmembrane region" description="Helical" evidence="7">
    <location>
        <begin position="43"/>
        <end position="63"/>
    </location>
</feature>
<dbReference type="EMBL" id="JACHJT010000001">
    <property type="protein sequence ID" value="MBB4934651.1"/>
    <property type="molecule type" value="Genomic_DNA"/>
</dbReference>
<dbReference type="Pfam" id="PF03706">
    <property type="entry name" value="LPG_synthase_TM"/>
    <property type="match status" value="1"/>
</dbReference>
<dbReference type="RefSeq" id="WP_184582875.1">
    <property type="nucleotide sequence ID" value="NZ_JACHJT010000001.1"/>
</dbReference>
<feature type="transmembrane region" description="Helical" evidence="7">
    <location>
        <begin position="149"/>
        <end position="175"/>
    </location>
</feature>
<evidence type="ECO:0000256" key="5">
    <source>
        <dbReference type="ARBA" id="ARBA00023136"/>
    </source>
</evidence>
<keyword evidence="4 7" id="KW-1133">Transmembrane helix</keyword>
<evidence type="ECO:0000256" key="7">
    <source>
        <dbReference type="SAM" id="Phobius"/>
    </source>
</evidence>
<dbReference type="PANTHER" id="PTHR40277">
    <property type="entry name" value="BLL5419 PROTEIN"/>
    <property type="match status" value="1"/>
</dbReference>
<keyword evidence="3 7" id="KW-0812">Transmembrane</keyword>
<dbReference type="GO" id="GO:0005886">
    <property type="term" value="C:plasma membrane"/>
    <property type="evidence" value="ECO:0007669"/>
    <property type="project" value="UniProtKB-SubCell"/>
</dbReference>
<name>A0A7W7W5C5_9ACTN</name>
<dbReference type="Proteomes" id="UP000523007">
    <property type="component" value="Unassembled WGS sequence"/>
</dbReference>
<reference evidence="8 9" key="1">
    <citation type="submission" date="2020-08" db="EMBL/GenBank/DDBJ databases">
        <title>Sequencing the genomes of 1000 actinobacteria strains.</title>
        <authorList>
            <person name="Klenk H.-P."/>
        </authorList>
    </citation>
    <scope>NUCLEOTIDE SEQUENCE [LARGE SCALE GENOMIC DNA]</scope>
    <source>
        <strain evidence="8 9">DSM 102030</strain>
    </source>
</reference>
<accession>A0A7W7W5C5</accession>
<organism evidence="8 9">
    <name type="scientific">Lipingzhangella halophila</name>
    <dbReference type="NCBI Taxonomy" id="1783352"/>
    <lineage>
        <taxon>Bacteria</taxon>
        <taxon>Bacillati</taxon>
        <taxon>Actinomycetota</taxon>
        <taxon>Actinomycetes</taxon>
        <taxon>Streptosporangiales</taxon>
        <taxon>Nocardiopsidaceae</taxon>
        <taxon>Lipingzhangella</taxon>
    </lineage>
</organism>
<comment type="caution">
    <text evidence="8">The sequence shown here is derived from an EMBL/GenBank/DDBJ whole genome shotgun (WGS) entry which is preliminary data.</text>
</comment>
<evidence type="ECO:0000313" key="9">
    <source>
        <dbReference type="Proteomes" id="UP000523007"/>
    </source>
</evidence>
<feature type="transmembrane region" description="Helical" evidence="7">
    <location>
        <begin position="204"/>
        <end position="226"/>
    </location>
</feature>
<feature type="transmembrane region" description="Helical" evidence="7">
    <location>
        <begin position="238"/>
        <end position="258"/>
    </location>
</feature>
<evidence type="ECO:0000256" key="6">
    <source>
        <dbReference type="SAM" id="MobiDB-lite"/>
    </source>
</evidence>
<evidence type="ECO:0000256" key="1">
    <source>
        <dbReference type="ARBA" id="ARBA00004651"/>
    </source>
</evidence>
<sequence length="329" mass="33176">MTRRVWPWLRALAGAAILAVLMWRLGTDAFVEGVRLVTVESALAALGLGLLTTVLSAGRWRLVACRLGLRLPMATAVADYYRSLFLNVVLPAGVLGDAHRAVSHGQRSGDLGRGVRAVVLERVGGQAVLAVAGVLVLLASPSLSPVAGAYLAPGAGVAGVALLGCAAVAGIVAWARWGTGSRVHRALATALTDARRGLLARDTWPGVLVLSAGAAAGHVALFLVAARTAGSSAPVAELAPLMVLALLVMTLPVSVGGWGPREAFLALAFGAAGLGATQGLTVAVVCGVLTFVSCLPGAGVLLCRATGPRSAPSGAGEGFPNEARSESVR</sequence>
<evidence type="ECO:0000256" key="4">
    <source>
        <dbReference type="ARBA" id="ARBA00022989"/>
    </source>
</evidence>
<dbReference type="PANTHER" id="PTHR40277:SF1">
    <property type="entry name" value="BLL5419 PROTEIN"/>
    <property type="match status" value="1"/>
</dbReference>
<evidence type="ECO:0000313" key="8">
    <source>
        <dbReference type="EMBL" id="MBB4934651.1"/>
    </source>
</evidence>
<keyword evidence="5 7" id="KW-0472">Membrane</keyword>
<gene>
    <name evidence="8" type="ORF">F4561_005471</name>
</gene>
<dbReference type="AlphaFoldDB" id="A0A7W7W5C5"/>
<protein>
    <submittedName>
        <fullName evidence="8">Uncharacterized membrane protein YbhN (UPF0104 family)</fullName>
    </submittedName>
</protein>
<feature type="region of interest" description="Disordered" evidence="6">
    <location>
        <begin position="308"/>
        <end position="329"/>
    </location>
</feature>
<feature type="transmembrane region" description="Helical" evidence="7">
    <location>
        <begin position="123"/>
        <end position="143"/>
    </location>
</feature>
<comment type="subcellular location">
    <subcellularLocation>
        <location evidence="1">Cell membrane</location>
        <topology evidence="1">Multi-pass membrane protein</topology>
    </subcellularLocation>
</comment>
<evidence type="ECO:0000256" key="2">
    <source>
        <dbReference type="ARBA" id="ARBA00022475"/>
    </source>
</evidence>
<feature type="transmembrane region" description="Helical" evidence="7">
    <location>
        <begin position="265"/>
        <end position="292"/>
    </location>
</feature>